<protein>
    <recommendedName>
        <fullName evidence="5">Importin N-terminal domain-containing protein</fullName>
    </recommendedName>
</protein>
<sequence>MGLCGLGYRNISTCIERILFEPMLPGLINRLGSLRGCESMDMNAAGTLVLETLHQASSQDTEVLKPAEQRLKQWETEPGFYSILLNIFSNHSIDINVRWLAVLYFKNGIDRYWRKSAPNAISEEEKCSLRQGLASSFTEPVSQVATQIAVLISKVARLDCPREWPDLVPCLLTAVKSDSALVQHRALLVLHHVVKTLSSKRLAGDRRLFQELTAGVFAFVLNLWNTHYKSFLDQVPVEGSSGMLASLEKALLTLRILRKLTVHGFKKPHDSQDVRMFLSMVFDRAKTMLECRKSLRSVDHTVAAALCEKFVIHLTKILLDTLEHHPFSYVDFIQPSLEFAVVYVFTPAGDSLLFERFTVQCLNLIKAILLCAEYKPAKVVEETKEPETLRAHQIKMGFFTANTLTEMCKKLVTHYFLLTTDDLKQWDSDPEGFAIDEGGESWKYSLRPCTENIFLTLFHEFRVVLSPVLLEMIQNNHNLVAPDNLSAILKKDAVYNAVGLAAFDFYDEVNFDQWFSTTLGEELRIKEGNYRVIRRRVAWLIGQWTGVKLSQELRPALYSSMLPLLEQGEDIAVRLTASSTLKLAVDDFEFNTDQFLPFLEPCFSLLFALLQEAQECDTKMHVLYVLSFIVERVGFSIRPYSNALIQYLPLLWEQSAEHNMLRCAIVSTLVHLAKAIGVLNKDFYQFLIPVIALSTDMAQDAHVYLLEDGLELWLAVLENSTQMTPELLQLFNNMQPLFQHHADNLRTCLYITQANILLSPEQFLKMYGAIVVASSNEMLADMRSEGIVMTMRLIETCLRSAPSIAQEIVKPILPRVFEAVYRGTEYPMVMSMYLSVMSRILLSSRDVFSQNNDLRRPTPFTELSVDCNSLSSAEFFPVVALGQFSRCCSFQWGIRLDGRVGEVVSIVAQLEDSRAEIILDKILDVWLDKMALVTQLERRKLLGIALTSLLTVQSR</sequence>
<dbReference type="Pfam" id="PF25758">
    <property type="entry name" value="TPR_IPO11"/>
    <property type="match status" value="1"/>
</dbReference>
<dbReference type="InterPro" id="IPR011989">
    <property type="entry name" value="ARM-like"/>
</dbReference>
<dbReference type="Pfam" id="PF03810">
    <property type="entry name" value="IBN_N"/>
    <property type="match status" value="1"/>
</dbReference>
<keyword evidence="3" id="KW-0813">Transport</keyword>
<proteinExistence type="inferred from homology"/>
<dbReference type="EMBL" id="OC000658">
    <property type="protein sequence ID" value="CAD7257990.1"/>
    <property type="molecule type" value="Genomic_DNA"/>
</dbReference>
<dbReference type="InterPro" id="IPR016024">
    <property type="entry name" value="ARM-type_fold"/>
</dbReference>
<feature type="domain" description="Importin N-terminal" evidence="5">
    <location>
        <begin position="67"/>
        <end position="139"/>
    </location>
</feature>
<dbReference type="GO" id="GO:0031267">
    <property type="term" value="F:small GTPase binding"/>
    <property type="evidence" value="ECO:0007669"/>
    <property type="project" value="InterPro"/>
</dbReference>
<evidence type="ECO:0000259" key="5">
    <source>
        <dbReference type="PROSITE" id="PS50166"/>
    </source>
</evidence>
<accession>A0A7R9AP58</accession>
<dbReference type="GO" id="GO:0005635">
    <property type="term" value="C:nuclear envelope"/>
    <property type="evidence" value="ECO:0007669"/>
    <property type="project" value="TreeGrafter"/>
</dbReference>
<comment type="similarity">
    <text evidence="2">Belongs to the importin beta family.</text>
</comment>
<evidence type="ECO:0000313" key="6">
    <source>
        <dbReference type="EMBL" id="CAD7257990.1"/>
    </source>
</evidence>
<keyword evidence="4" id="KW-0539">Nucleus</keyword>
<dbReference type="Gene3D" id="1.25.10.10">
    <property type="entry name" value="Leucine-rich Repeat Variant"/>
    <property type="match status" value="1"/>
</dbReference>
<dbReference type="AlphaFoldDB" id="A0A7R9AP58"/>
<dbReference type="InterPro" id="IPR058669">
    <property type="entry name" value="TPR_IPO7/11-like"/>
</dbReference>
<evidence type="ECO:0000256" key="3">
    <source>
        <dbReference type="ARBA" id="ARBA00022448"/>
    </source>
</evidence>
<dbReference type="PANTHER" id="PTHR10997:SF7">
    <property type="entry name" value="IMPORTIN-11"/>
    <property type="match status" value="1"/>
</dbReference>
<reference evidence="6" key="1">
    <citation type="submission" date="2020-11" db="EMBL/GenBank/DDBJ databases">
        <authorList>
            <person name="Tran Van P."/>
        </authorList>
    </citation>
    <scope>NUCLEOTIDE SEQUENCE</scope>
</reference>
<dbReference type="GO" id="GO:0005829">
    <property type="term" value="C:cytosol"/>
    <property type="evidence" value="ECO:0007669"/>
    <property type="project" value="TreeGrafter"/>
</dbReference>
<organism evidence="6">
    <name type="scientific">Timema shepardi</name>
    <name type="common">Walking stick</name>
    <dbReference type="NCBI Taxonomy" id="629360"/>
    <lineage>
        <taxon>Eukaryota</taxon>
        <taxon>Metazoa</taxon>
        <taxon>Ecdysozoa</taxon>
        <taxon>Arthropoda</taxon>
        <taxon>Hexapoda</taxon>
        <taxon>Insecta</taxon>
        <taxon>Pterygota</taxon>
        <taxon>Neoptera</taxon>
        <taxon>Polyneoptera</taxon>
        <taxon>Phasmatodea</taxon>
        <taxon>Timematodea</taxon>
        <taxon>Timematoidea</taxon>
        <taxon>Timematidae</taxon>
        <taxon>Timema</taxon>
    </lineage>
</organism>
<dbReference type="GO" id="GO:0006606">
    <property type="term" value="P:protein import into nucleus"/>
    <property type="evidence" value="ECO:0007669"/>
    <property type="project" value="TreeGrafter"/>
</dbReference>
<evidence type="ECO:0000256" key="1">
    <source>
        <dbReference type="ARBA" id="ARBA00004123"/>
    </source>
</evidence>
<evidence type="ECO:0000256" key="2">
    <source>
        <dbReference type="ARBA" id="ARBA00007991"/>
    </source>
</evidence>
<evidence type="ECO:0000256" key="4">
    <source>
        <dbReference type="ARBA" id="ARBA00023242"/>
    </source>
</evidence>
<dbReference type="PANTHER" id="PTHR10997">
    <property type="entry name" value="IMPORTIN-7, 8, 11"/>
    <property type="match status" value="1"/>
</dbReference>
<name>A0A7R9AP58_TIMSH</name>
<comment type="subcellular location">
    <subcellularLocation>
        <location evidence="1">Nucleus</location>
    </subcellularLocation>
</comment>
<dbReference type="SUPFAM" id="SSF48371">
    <property type="entry name" value="ARM repeat"/>
    <property type="match status" value="1"/>
</dbReference>
<dbReference type="InterPro" id="IPR001494">
    <property type="entry name" value="Importin-beta_N"/>
</dbReference>
<dbReference type="SMART" id="SM00913">
    <property type="entry name" value="IBN_N"/>
    <property type="match status" value="1"/>
</dbReference>
<gene>
    <name evidence="6" type="ORF">TSIB3V08_LOCUS2235</name>
</gene>
<dbReference type="PROSITE" id="PS50166">
    <property type="entry name" value="IMPORTIN_B_NT"/>
    <property type="match status" value="1"/>
</dbReference>